<dbReference type="SUPFAM" id="SSF63712">
    <property type="entry name" value="Nicotinic receptor ligand binding domain-like"/>
    <property type="match status" value="1"/>
</dbReference>
<evidence type="ECO:0000256" key="1">
    <source>
        <dbReference type="ARBA" id="ARBA00004141"/>
    </source>
</evidence>
<protein>
    <submittedName>
        <fullName evidence="14">Uncharacterized protein</fullName>
    </submittedName>
</protein>
<dbReference type="InterPro" id="IPR006201">
    <property type="entry name" value="Neur_channel"/>
</dbReference>
<dbReference type="InterPro" id="IPR006029">
    <property type="entry name" value="Neurotrans-gated_channel_TM"/>
</dbReference>
<dbReference type="Gene3D" id="2.70.170.10">
    <property type="entry name" value="Neurotransmitter-gated ion-channel ligand-binding domain"/>
    <property type="match status" value="1"/>
</dbReference>
<dbReference type="OrthoDB" id="8890589at2759"/>
<keyword evidence="5 11" id="KW-0812">Transmembrane</keyword>
<dbReference type="InterPro" id="IPR006028">
    <property type="entry name" value="GABAA/Glycine_rcpt"/>
</dbReference>
<comment type="subcellular location">
    <subcellularLocation>
        <location evidence="2">Cell membrane</location>
    </subcellularLocation>
    <subcellularLocation>
        <location evidence="1">Membrane</location>
        <topology evidence="1">Multi-pass membrane protein</topology>
    </subcellularLocation>
</comment>
<evidence type="ECO:0000313" key="14">
    <source>
        <dbReference type="EMBL" id="KIH51848.1"/>
    </source>
</evidence>
<evidence type="ECO:0000256" key="8">
    <source>
        <dbReference type="ARBA" id="ARBA00023065"/>
    </source>
</evidence>
<dbReference type="GO" id="GO:0005230">
    <property type="term" value="F:extracellular ligand-gated monoatomic ion channel activity"/>
    <property type="evidence" value="ECO:0007669"/>
    <property type="project" value="InterPro"/>
</dbReference>
<dbReference type="Proteomes" id="UP000054047">
    <property type="component" value="Unassembled WGS sequence"/>
</dbReference>
<keyword evidence="10" id="KW-0407">Ion channel</keyword>
<organism evidence="14 15">
    <name type="scientific">Ancylostoma duodenale</name>
    <dbReference type="NCBI Taxonomy" id="51022"/>
    <lineage>
        <taxon>Eukaryota</taxon>
        <taxon>Metazoa</taxon>
        <taxon>Ecdysozoa</taxon>
        <taxon>Nematoda</taxon>
        <taxon>Chromadorea</taxon>
        <taxon>Rhabditida</taxon>
        <taxon>Rhabditina</taxon>
        <taxon>Rhabditomorpha</taxon>
        <taxon>Strongyloidea</taxon>
        <taxon>Ancylostomatidae</taxon>
        <taxon>Ancylostomatinae</taxon>
        <taxon>Ancylostoma</taxon>
    </lineage>
</organism>
<dbReference type="PRINTS" id="PR00253">
    <property type="entry name" value="GABAARECEPTR"/>
</dbReference>
<keyword evidence="8" id="KW-0406">Ion transport</keyword>
<evidence type="ECO:0000256" key="3">
    <source>
        <dbReference type="ARBA" id="ARBA00022448"/>
    </source>
</evidence>
<keyword evidence="6" id="KW-0732">Signal</keyword>
<proteinExistence type="predicted"/>
<evidence type="ECO:0000256" key="10">
    <source>
        <dbReference type="ARBA" id="ARBA00023303"/>
    </source>
</evidence>
<keyword evidence="7 11" id="KW-1133">Transmembrane helix</keyword>
<dbReference type="AlphaFoldDB" id="A0A0C2C6G7"/>
<dbReference type="GO" id="GO:0004888">
    <property type="term" value="F:transmembrane signaling receptor activity"/>
    <property type="evidence" value="ECO:0007669"/>
    <property type="project" value="InterPro"/>
</dbReference>
<dbReference type="GO" id="GO:0005886">
    <property type="term" value="C:plasma membrane"/>
    <property type="evidence" value="ECO:0007669"/>
    <property type="project" value="UniProtKB-SubCell"/>
</dbReference>
<dbReference type="InterPro" id="IPR038050">
    <property type="entry name" value="Neuro_actylchol_rec"/>
</dbReference>
<evidence type="ECO:0000256" key="9">
    <source>
        <dbReference type="ARBA" id="ARBA00023136"/>
    </source>
</evidence>
<name>A0A0C2C6G7_9BILA</name>
<keyword evidence="3" id="KW-0813">Transport</keyword>
<evidence type="ECO:0000256" key="7">
    <source>
        <dbReference type="ARBA" id="ARBA00022989"/>
    </source>
</evidence>
<evidence type="ECO:0000313" key="15">
    <source>
        <dbReference type="Proteomes" id="UP000054047"/>
    </source>
</evidence>
<evidence type="ECO:0000256" key="6">
    <source>
        <dbReference type="ARBA" id="ARBA00022729"/>
    </source>
</evidence>
<evidence type="ECO:0000256" key="5">
    <source>
        <dbReference type="ARBA" id="ARBA00022692"/>
    </source>
</evidence>
<gene>
    <name evidence="14" type="ORF">ANCDUO_18059</name>
</gene>
<evidence type="ECO:0000259" key="13">
    <source>
        <dbReference type="Pfam" id="PF02932"/>
    </source>
</evidence>
<evidence type="ECO:0000256" key="11">
    <source>
        <dbReference type="SAM" id="Phobius"/>
    </source>
</evidence>
<keyword evidence="15" id="KW-1185">Reference proteome</keyword>
<feature type="transmembrane region" description="Helical" evidence="11">
    <location>
        <begin position="106"/>
        <end position="130"/>
    </location>
</feature>
<evidence type="ECO:0000256" key="4">
    <source>
        <dbReference type="ARBA" id="ARBA00022475"/>
    </source>
</evidence>
<dbReference type="InterPro" id="IPR036719">
    <property type="entry name" value="Neuro-gated_channel_TM_sf"/>
</dbReference>
<accession>A0A0C2C6G7</accession>
<feature type="domain" description="Neurotransmitter-gated ion-channel ligand-binding" evidence="12">
    <location>
        <begin position="28"/>
        <end position="105"/>
    </location>
</feature>
<dbReference type="SUPFAM" id="SSF90112">
    <property type="entry name" value="Neurotransmitter-gated ion-channel transmembrane pore"/>
    <property type="match status" value="1"/>
</dbReference>
<evidence type="ECO:0000256" key="2">
    <source>
        <dbReference type="ARBA" id="ARBA00004236"/>
    </source>
</evidence>
<dbReference type="Pfam" id="PF02932">
    <property type="entry name" value="Neur_chan_memb"/>
    <property type="match status" value="1"/>
</dbReference>
<dbReference type="Pfam" id="PF02931">
    <property type="entry name" value="Neur_chan_LBD"/>
    <property type="match status" value="1"/>
</dbReference>
<sequence>MDWNILVKWHSKFAPHEREAWVPLGNFRFPLDIQECALEIESYGYSTRDIIYHWHGPNAVTIDENVHLAHFSIGDHYHIERVISLKYWDLSNYSRLSAYFTFKRNIGFYLIQIYFPSSLIVVISWVSFWLNREAVQARVAIGM</sequence>
<dbReference type="Gene3D" id="1.20.58.390">
    <property type="entry name" value="Neurotransmitter-gated ion-channel transmembrane domain"/>
    <property type="match status" value="1"/>
</dbReference>
<reference evidence="14 15" key="1">
    <citation type="submission" date="2013-12" db="EMBL/GenBank/DDBJ databases">
        <title>Draft genome of the parsitic nematode Ancylostoma duodenale.</title>
        <authorList>
            <person name="Mitreva M."/>
        </authorList>
    </citation>
    <scope>NUCLEOTIDE SEQUENCE [LARGE SCALE GENOMIC DNA]</scope>
    <source>
        <strain evidence="14 15">Zhejiang</strain>
    </source>
</reference>
<evidence type="ECO:0000259" key="12">
    <source>
        <dbReference type="Pfam" id="PF02931"/>
    </source>
</evidence>
<keyword evidence="9 11" id="KW-0472">Membrane</keyword>
<feature type="domain" description="Neurotransmitter-gated ion-channel transmembrane" evidence="13">
    <location>
        <begin position="113"/>
        <end position="142"/>
    </location>
</feature>
<dbReference type="InterPro" id="IPR036734">
    <property type="entry name" value="Neur_chan_lig-bd_sf"/>
</dbReference>
<keyword evidence="4" id="KW-1003">Cell membrane</keyword>
<dbReference type="PANTHER" id="PTHR18945">
    <property type="entry name" value="NEUROTRANSMITTER GATED ION CHANNEL"/>
    <property type="match status" value="1"/>
</dbReference>
<dbReference type="EMBL" id="KN745248">
    <property type="protein sequence ID" value="KIH51848.1"/>
    <property type="molecule type" value="Genomic_DNA"/>
</dbReference>
<dbReference type="InterPro" id="IPR006202">
    <property type="entry name" value="Neur_chan_lig-bd"/>
</dbReference>